<evidence type="ECO:0000313" key="5">
    <source>
        <dbReference type="Proteomes" id="UP001205861"/>
    </source>
</evidence>
<dbReference type="Gene3D" id="2.120.10.30">
    <property type="entry name" value="TolB, C-terminal domain"/>
    <property type="match status" value="2"/>
</dbReference>
<organism evidence="4 5">
    <name type="scientific">Massilia solisilvae</name>
    <dbReference type="NCBI Taxonomy" id="1811225"/>
    <lineage>
        <taxon>Bacteria</taxon>
        <taxon>Pseudomonadati</taxon>
        <taxon>Pseudomonadota</taxon>
        <taxon>Betaproteobacteria</taxon>
        <taxon>Burkholderiales</taxon>
        <taxon>Oxalobacteraceae</taxon>
        <taxon>Telluria group</taxon>
        <taxon>Massilia</taxon>
    </lineage>
</organism>
<dbReference type="Proteomes" id="UP001205861">
    <property type="component" value="Unassembled WGS sequence"/>
</dbReference>
<dbReference type="PANTHER" id="PTHR13833:SF71">
    <property type="entry name" value="NHL DOMAIN-CONTAINING PROTEIN"/>
    <property type="match status" value="1"/>
</dbReference>
<evidence type="ECO:0000313" key="4">
    <source>
        <dbReference type="EMBL" id="MCS0608162.1"/>
    </source>
</evidence>
<reference evidence="4 5" key="1">
    <citation type="submission" date="2022-08" db="EMBL/GenBank/DDBJ databases">
        <title>Reclassification of Massilia species as members of the genera Telluria, Duganella, Pseudoduganella, Mokoshia gen. nov. and Zemynaea gen. nov. using orthogonal and non-orthogonal genome-based approaches.</title>
        <authorList>
            <person name="Bowman J.P."/>
        </authorList>
    </citation>
    <scope>NUCLEOTIDE SEQUENCE [LARGE SCALE GENOMIC DNA]</scope>
    <source>
        <strain evidence="4 5">JCM 31607</strain>
    </source>
</reference>
<dbReference type="InterPro" id="IPR001258">
    <property type="entry name" value="NHL_repeat"/>
</dbReference>
<dbReference type="RefSeq" id="WP_258855891.1">
    <property type="nucleotide sequence ID" value="NZ_JANUGV010000002.1"/>
</dbReference>
<dbReference type="SUPFAM" id="SSF101898">
    <property type="entry name" value="NHL repeat"/>
    <property type="match status" value="1"/>
</dbReference>
<proteinExistence type="predicted"/>
<name>A0ABT2BI17_9BURK</name>
<feature type="chain" id="PRO_5047411225" description="NHL repeat-containing protein" evidence="3">
    <location>
        <begin position="19"/>
        <end position="386"/>
    </location>
</feature>
<evidence type="ECO:0000256" key="1">
    <source>
        <dbReference type="ARBA" id="ARBA00022737"/>
    </source>
</evidence>
<dbReference type="EMBL" id="JANUGV010000002">
    <property type="protein sequence ID" value="MCS0608162.1"/>
    <property type="molecule type" value="Genomic_DNA"/>
</dbReference>
<evidence type="ECO:0000256" key="2">
    <source>
        <dbReference type="PROSITE-ProRule" id="PRU00504"/>
    </source>
</evidence>
<evidence type="ECO:0008006" key="6">
    <source>
        <dbReference type="Google" id="ProtNLM"/>
    </source>
</evidence>
<dbReference type="PROSITE" id="PS51125">
    <property type="entry name" value="NHL"/>
    <property type="match status" value="1"/>
</dbReference>
<sequence>MKTSGLWFAPLVLCAVTAGCGGSSDWCVTWDDGHPHDKWDHPKKTPAPAPGDPSQPTGMTLIAGDQCNLCTGSGDGTGSGARFNGAEGVAYDGHGNLFVAERGGSIIRKVTALGVVTTVAGSAGQDGSADGAGNAARFRNPTRLTIDGGGNLYVTDTGNSLIRKISPAGAVTTIAGQAGACGSADGAGGFAQFCNPQGITMDQAGNLFVADTKNHTVRKIAPSGQVTTIAGQTGVCGSADGRGTSAMFCEPRDITVDRWNNVYVADTANSTIRMIDPKGNVTTLAGAAGVCSSADGPTGTSRLCSPSGITVDSMDNLYVTDTANSTVRRIDVANNTTTVAGVAQQHGIVLGPLPGGLDSPIGITMQTDAAVALTSHNLVIRLVPGK</sequence>
<keyword evidence="5" id="KW-1185">Reference proteome</keyword>
<keyword evidence="3" id="KW-0732">Signal</keyword>
<dbReference type="PANTHER" id="PTHR13833">
    <property type="match status" value="1"/>
</dbReference>
<dbReference type="Pfam" id="PF01436">
    <property type="entry name" value="NHL"/>
    <property type="match status" value="4"/>
</dbReference>
<dbReference type="Gene3D" id="2.40.10.500">
    <property type="match status" value="1"/>
</dbReference>
<feature type="repeat" description="NHL" evidence="2">
    <location>
        <begin position="188"/>
        <end position="223"/>
    </location>
</feature>
<comment type="caution">
    <text evidence="4">The sequence shown here is derived from an EMBL/GenBank/DDBJ whole genome shotgun (WGS) entry which is preliminary data.</text>
</comment>
<evidence type="ECO:0000256" key="3">
    <source>
        <dbReference type="SAM" id="SignalP"/>
    </source>
</evidence>
<dbReference type="PROSITE" id="PS51257">
    <property type="entry name" value="PROKAR_LIPOPROTEIN"/>
    <property type="match status" value="1"/>
</dbReference>
<gene>
    <name evidence="4" type="ORF">NX773_08290</name>
</gene>
<protein>
    <recommendedName>
        <fullName evidence="6">NHL repeat-containing protein</fullName>
    </recommendedName>
</protein>
<feature type="signal peptide" evidence="3">
    <location>
        <begin position="1"/>
        <end position="18"/>
    </location>
</feature>
<keyword evidence="1" id="KW-0677">Repeat</keyword>
<accession>A0ABT2BI17</accession>
<dbReference type="InterPro" id="IPR011042">
    <property type="entry name" value="6-blade_b-propeller_TolB-like"/>
</dbReference>